<reference evidence="13 14" key="1">
    <citation type="submission" date="2015-12" db="EMBL/GenBank/DDBJ databases">
        <title>Genome sequence of Thalassospira lucentensis MCCC 1A02072.</title>
        <authorList>
            <person name="Lu L."/>
            <person name="Lai Q."/>
            <person name="Shao Z."/>
            <person name="Qian P."/>
        </authorList>
    </citation>
    <scope>NUCLEOTIDE SEQUENCE [LARGE SCALE GENOMIC DNA]</scope>
    <source>
        <strain evidence="13 14">MCCC 1A02072</strain>
    </source>
</reference>
<comment type="catalytic activity">
    <reaction evidence="8">
        <text>a quinone + NADH + H(+) = a quinol + NAD(+)</text>
        <dbReference type="Rhea" id="RHEA:46160"/>
        <dbReference type="ChEBI" id="CHEBI:15378"/>
        <dbReference type="ChEBI" id="CHEBI:24646"/>
        <dbReference type="ChEBI" id="CHEBI:57540"/>
        <dbReference type="ChEBI" id="CHEBI:57945"/>
        <dbReference type="ChEBI" id="CHEBI:132124"/>
        <dbReference type="EC" id="1.6.5.9"/>
    </reaction>
</comment>
<name>A0A154L3J0_9PROT</name>
<keyword evidence="10" id="KW-0472">Membrane</keyword>
<dbReference type="InterPro" id="IPR045024">
    <property type="entry name" value="NDH-2"/>
</dbReference>
<evidence type="ECO:0000256" key="10">
    <source>
        <dbReference type="SAM" id="Phobius"/>
    </source>
</evidence>
<dbReference type="PRINTS" id="PR00368">
    <property type="entry name" value="FADPNR"/>
</dbReference>
<dbReference type="InterPro" id="IPR054585">
    <property type="entry name" value="NDH2-like_C"/>
</dbReference>
<dbReference type="GO" id="GO:0050136">
    <property type="term" value="F:NADH dehydrogenase (quinone) (non-electrogenic) activity"/>
    <property type="evidence" value="ECO:0007669"/>
    <property type="project" value="UniProtKB-EC"/>
</dbReference>
<evidence type="ECO:0000259" key="12">
    <source>
        <dbReference type="Pfam" id="PF22366"/>
    </source>
</evidence>
<dbReference type="EMBL" id="LPVY01000020">
    <property type="protein sequence ID" value="KZB63039.1"/>
    <property type="molecule type" value="Genomic_DNA"/>
</dbReference>
<feature type="transmembrane region" description="Helical" evidence="10">
    <location>
        <begin position="373"/>
        <end position="399"/>
    </location>
</feature>
<proteinExistence type="inferred from homology"/>
<dbReference type="AlphaFoldDB" id="A0A154L3J0"/>
<keyword evidence="10" id="KW-1133">Transmembrane helix</keyword>
<evidence type="ECO:0000256" key="2">
    <source>
        <dbReference type="ARBA" id="ARBA00012637"/>
    </source>
</evidence>
<dbReference type="Gene3D" id="3.50.50.100">
    <property type="match status" value="1"/>
</dbReference>
<dbReference type="InterPro" id="IPR023753">
    <property type="entry name" value="FAD/NAD-binding_dom"/>
</dbReference>
<dbReference type="PANTHER" id="PTHR43706:SF47">
    <property type="entry name" value="EXTERNAL NADH-UBIQUINONE OXIDOREDUCTASE 1, MITOCHONDRIAL-RELATED"/>
    <property type="match status" value="1"/>
</dbReference>
<evidence type="ECO:0000256" key="6">
    <source>
        <dbReference type="ARBA" id="ARBA00023002"/>
    </source>
</evidence>
<evidence type="ECO:0000256" key="9">
    <source>
        <dbReference type="SAM" id="MobiDB-lite"/>
    </source>
</evidence>
<evidence type="ECO:0000256" key="8">
    <source>
        <dbReference type="ARBA" id="ARBA00047599"/>
    </source>
</evidence>
<evidence type="ECO:0000256" key="3">
    <source>
        <dbReference type="ARBA" id="ARBA00022630"/>
    </source>
</evidence>
<dbReference type="PRINTS" id="PR00411">
    <property type="entry name" value="PNDRDTASEI"/>
</dbReference>
<keyword evidence="3" id="KW-0285">Flavoprotein</keyword>
<dbReference type="Pfam" id="PF07992">
    <property type="entry name" value="Pyr_redox_2"/>
    <property type="match status" value="1"/>
</dbReference>
<sequence>MTDRKRVVIVGAGFGGMSAAKKLAGKDDVDVILIDKRNHHLFQPLLYQVATADLSPAEIAWPIRSIFSRYPNVSVFMGEVTGLDLPGRRIIAGDRDLSYDYLVIATGAVTSYFGNDHWAMVAPGLKNITEATDIRKSLLLAFERAENSEDAEERRRLLNFVVVGGGPTGVEMAGAIAELAKQALSHDFRRIDPRDARIILAEGGPRLLGAFPEDLSEYTRKSLEKIGVEVRVNQQVSDITAMGAQIGDEFIPSANVIWGAGVRVDHLADWTGRECDRGGRVMVNTDLSVPGYEDVFVIGDAAHVPWRDGMTVPGIAPAAKQQGKYVGGRILDHMASRETPPFAYRHAGNLATIGRHRAVIDLNGLKLRGWLAWWFWGLAHIYFLIGLRAPALVMVQWVWSYLFRKKGARLITGQMAGEVSDQASPAQSAASSPGQKNDKNTTGGMRGRSIPR</sequence>
<dbReference type="Proteomes" id="UP000076335">
    <property type="component" value="Unassembled WGS sequence"/>
</dbReference>
<evidence type="ECO:0000256" key="7">
    <source>
        <dbReference type="ARBA" id="ARBA00023027"/>
    </source>
</evidence>
<keyword evidence="4" id="KW-0274">FAD</keyword>
<organism evidence="13 14">
    <name type="scientific">Thalassospira lucentensis</name>
    <dbReference type="NCBI Taxonomy" id="168935"/>
    <lineage>
        <taxon>Bacteria</taxon>
        <taxon>Pseudomonadati</taxon>
        <taxon>Pseudomonadota</taxon>
        <taxon>Alphaproteobacteria</taxon>
        <taxon>Rhodospirillales</taxon>
        <taxon>Thalassospiraceae</taxon>
        <taxon>Thalassospira</taxon>
    </lineage>
</organism>
<feature type="compositionally biased region" description="Low complexity" evidence="9">
    <location>
        <begin position="422"/>
        <end position="433"/>
    </location>
</feature>
<dbReference type="RefSeq" id="WP_062952535.1">
    <property type="nucleotide sequence ID" value="NZ_LPVY01000020.1"/>
</dbReference>
<dbReference type="EC" id="1.6.5.9" evidence="2"/>
<evidence type="ECO:0000313" key="13">
    <source>
        <dbReference type="EMBL" id="KZB63039.1"/>
    </source>
</evidence>
<comment type="caution">
    <text evidence="13">The sequence shown here is derived from an EMBL/GenBank/DDBJ whole genome shotgun (WGS) entry which is preliminary data.</text>
</comment>
<protein>
    <recommendedName>
        <fullName evidence="2">NADH:ubiquinone reductase (non-electrogenic)</fullName>
        <ecNumber evidence="2">1.6.5.9</ecNumber>
    </recommendedName>
</protein>
<dbReference type="PANTHER" id="PTHR43706">
    <property type="entry name" value="NADH DEHYDROGENASE"/>
    <property type="match status" value="1"/>
</dbReference>
<dbReference type="SUPFAM" id="SSF51905">
    <property type="entry name" value="FAD/NAD(P)-binding domain"/>
    <property type="match status" value="1"/>
</dbReference>
<gene>
    <name evidence="13" type="ORF">AUP42_02790</name>
</gene>
<feature type="domain" description="FAD/NAD(P)-binding" evidence="11">
    <location>
        <begin position="6"/>
        <end position="323"/>
    </location>
</feature>
<keyword evidence="7" id="KW-0520">NAD</keyword>
<comment type="similarity">
    <text evidence="1">Belongs to the NADH dehydrogenase family.</text>
</comment>
<keyword evidence="10" id="KW-0812">Transmembrane</keyword>
<evidence type="ECO:0000259" key="11">
    <source>
        <dbReference type="Pfam" id="PF07992"/>
    </source>
</evidence>
<keyword evidence="6" id="KW-0560">Oxidoreductase</keyword>
<feature type="region of interest" description="Disordered" evidence="9">
    <location>
        <begin position="419"/>
        <end position="452"/>
    </location>
</feature>
<evidence type="ECO:0000256" key="1">
    <source>
        <dbReference type="ARBA" id="ARBA00005272"/>
    </source>
</evidence>
<feature type="domain" description="External alternative NADH-ubiquinone oxidoreductase-like C-terminal" evidence="12">
    <location>
        <begin position="346"/>
        <end position="404"/>
    </location>
</feature>
<keyword evidence="5" id="KW-0809">Transit peptide</keyword>
<dbReference type="Pfam" id="PF22366">
    <property type="entry name" value="NDH2_C"/>
    <property type="match status" value="1"/>
</dbReference>
<dbReference type="InterPro" id="IPR036188">
    <property type="entry name" value="FAD/NAD-bd_sf"/>
</dbReference>
<evidence type="ECO:0000256" key="5">
    <source>
        <dbReference type="ARBA" id="ARBA00022946"/>
    </source>
</evidence>
<accession>A0A154L3J0</accession>
<evidence type="ECO:0000256" key="4">
    <source>
        <dbReference type="ARBA" id="ARBA00022827"/>
    </source>
</evidence>
<evidence type="ECO:0000313" key="14">
    <source>
        <dbReference type="Proteomes" id="UP000076335"/>
    </source>
</evidence>